<evidence type="ECO:0000313" key="1">
    <source>
        <dbReference type="EMBL" id="ORY84584.1"/>
    </source>
</evidence>
<sequence>MDTTPMNFTDMNSIKPPYQDENDSGYTELNMVFSNFDKQCRMNSPESDEDNIFEEQNNFTQECEDDASDFYPSDQEDMSGIYEIKSRIEQKRKKYLVRAVKIYKDLTENMSAPWKDELTLDDVFISNMYKFNIQKQRWVKKGPIVIFLLKKQFRLVTYNLYGQPIPSLNIKLWEFMASYSRSDNHKILINSFGRNFKNKVTISTTVTYLKDIIDTSLLNERELKLIQNEKVSICNSTVIPYPEDSSSNIVFYFKATEDLKRFKKAFDDACHELYCIGCKKRYETFLNEQPILNYQDHPVEKSCRYPYNNPDLFVALSERGFEYKPIEDETGKILTDRIKCCFCGTSYAGWISDQTSINIMHKLYCDSKHYECPFLNII</sequence>
<dbReference type="Gene3D" id="1.10.1170.10">
    <property type="entry name" value="Inhibitor Of Apoptosis Protein (2mihbC-IAP-1), Chain A"/>
    <property type="match status" value="1"/>
</dbReference>
<reference evidence="1 2" key="1">
    <citation type="submission" date="2016-08" db="EMBL/GenBank/DDBJ databases">
        <title>A Parts List for Fungal Cellulosomes Revealed by Comparative Genomics.</title>
        <authorList>
            <consortium name="DOE Joint Genome Institute"/>
            <person name="Haitjema C.H."/>
            <person name="Gilmore S.P."/>
            <person name="Henske J.K."/>
            <person name="Solomon K.V."/>
            <person name="De Groot R."/>
            <person name="Kuo A."/>
            <person name="Mondo S.J."/>
            <person name="Salamov A.A."/>
            <person name="Labutti K."/>
            <person name="Zhao Z."/>
            <person name="Chiniquy J."/>
            <person name="Barry K."/>
            <person name="Brewer H.M."/>
            <person name="Purvine S.O."/>
            <person name="Wright A.T."/>
            <person name="Boxma B."/>
            <person name="Van Alen T."/>
            <person name="Hackstein J.H."/>
            <person name="Baker S.E."/>
            <person name="Grigoriev I.V."/>
            <person name="O'Malley M.A."/>
        </authorList>
    </citation>
    <scope>NUCLEOTIDE SEQUENCE [LARGE SCALE GENOMIC DNA]</scope>
    <source>
        <strain evidence="1 2">G1</strain>
    </source>
</reference>
<dbReference type="SUPFAM" id="SSF57924">
    <property type="entry name" value="Inhibitor of apoptosis (IAP) repeat"/>
    <property type="match status" value="1"/>
</dbReference>
<evidence type="ECO:0000313" key="2">
    <source>
        <dbReference type="Proteomes" id="UP000193920"/>
    </source>
</evidence>
<dbReference type="PROSITE" id="PS50143">
    <property type="entry name" value="BIR_REPEAT_2"/>
    <property type="match status" value="1"/>
</dbReference>
<comment type="caution">
    <text evidence="1">The sequence shown here is derived from an EMBL/GenBank/DDBJ whole genome shotgun (WGS) entry which is preliminary data.</text>
</comment>
<dbReference type="EMBL" id="MCOG01000005">
    <property type="protein sequence ID" value="ORY84584.1"/>
    <property type="molecule type" value="Genomic_DNA"/>
</dbReference>
<dbReference type="AlphaFoldDB" id="A0A1Y2FMK0"/>
<keyword evidence="2" id="KW-1185">Reference proteome</keyword>
<gene>
    <name evidence="1" type="ORF">LY90DRAFT_663603</name>
</gene>
<protein>
    <submittedName>
        <fullName evidence="1">Uncharacterized protein</fullName>
    </submittedName>
</protein>
<name>A0A1Y2FMK0_9FUNG</name>
<dbReference type="Proteomes" id="UP000193920">
    <property type="component" value="Unassembled WGS sequence"/>
</dbReference>
<organism evidence="1 2">
    <name type="scientific">Neocallimastix californiae</name>
    <dbReference type="NCBI Taxonomy" id="1754190"/>
    <lineage>
        <taxon>Eukaryota</taxon>
        <taxon>Fungi</taxon>
        <taxon>Fungi incertae sedis</taxon>
        <taxon>Chytridiomycota</taxon>
        <taxon>Chytridiomycota incertae sedis</taxon>
        <taxon>Neocallimastigomycetes</taxon>
        <taxon>Neocallimastigales</taxon>
        <taxon>Neocallimastigaceae</taxon>
        <taxon>Neocallimastix</taxon>
    </lineage>
</organism>
<dbReference type="InterPro" id="IPR001370">
    <property type="entry name" value="BIR_rpt"/>
</dbReference>
<proteinExistence type="predicted"/>
<dbReference type="OrthoDB" id="2138900at2759"/>
<accession>A0A1Y2FMK0</accession>